<accession>A0A1P8PI99</accession>
<sequence>MPAVKSNRPVNLSMGQVLEVNLKSPVAIASILHRLSGVIVFLLVPVLLWILDKSLSSPEGFAQVQEIFNGFIVRFVVWVFVAGLIYHTFTGIKHLLADVGVAEELQSGRTAATISLILSAIGIVAAFVWIVL</sequence>
<dbReference type="RefSeq" id="WP_008301879.1">
    <property type="nucleotide sequence ID" value="NZ_BAABSB010000035.1"/>
</dbReference>
<protein>
    <recommendedName>
        <fullName evidence="4">Succinate dehydrogenase cytochrome b556 subunit</fullName>
    </recommendedName>
</protein>
<dbReference type="InterPro" id="IPR014314">
    <property type="entry name" value="Succ_DH_cytb556"/>
</dbReference>
<evidence type="ECO:0000256" key="8">
    <source>
        <dbReference type="ARBA" id="ARBA00022989"/>
    </source>
</evidence>
<feature type="binding site" description="axial binding residue" evidence="12">
    <location>
        <position position="87"/>
    </location>
    <ligand>
        <name>heme</name>
        <dbReference type="ChEBI" id="CHEBI:30413"/>
        <note>ligand shared with second transmembrane subunit</note>
    </ligand>
    <ligandPart>
        <name>Fe</name>
        <dbReference type="ChEBI" id="CHEBI:18248"/>
    </ligandPart>
</feature>
<evidence type="ECO:0000256" key="6">
    <source>
        <dbReference type="ARBA" id="ARBA00022692"/>
    </source>
</evidence>
<evidence type="ECO:0000256" key="2">
    <source>
        <dbReference type="ARBA" id="ARBA00004370"/>
    </source>
</evidence>
<dbReference type="GO" id="GO:0046872">
    <property type="term" value="F:metal ion binding"/>
    <property type="evidence" value="ECO:0007669"/>
    <property type="project" value="UniProtKB-KW"/>
</dbReference>
<name>A0A1P8PI99_9GAMM</name>
<evidence type="ECO:0000313" key="14">
    <source>
        <dbReference type="Proteomes" id="UP000503505"/>
    </source>
</evidence>
<evidence type="ECO:0000256" key="1">
    <source>
        <dbReference type="ARBA" id="ARBA00004050"/>
    </source>
</evidence>
<evidence type="ECO:0000256" key="4">
    <source>
        <dbReference type="ARBA" id="ARBA00020076"/>
    </source>
</evidence>
<dbReference type="GO" id="GO:0016020">
    <property type="term" value="C:membrane"/>
    <property type="evidence" value="ECO:0007669"/>
    <property type="project" value="UniProtKB-SubCell"/>
</dbReference>
<dbReference type="InterPro" id="IPR000701">
    <property type="entry name" value="SuccDH_FuR_B_TM-su"/>
</dbReference>
<dbReference type="Gene3D" id="1.20.1300.10">
    <property type="entry name" value="Fumarate reductase/succinate dehydrogenase, transmembrane subunit"/>
    <property type="match status" value="1"/>
</dbReference>
<dbReference type="InterPro" id="IPR034804">
    <property type="entry name" value="SQR/QFR_C/D"/>
</dbReference>
<keyword evidence="5 12" id="KW-0349">Heme</keyword>
<keyword evidence="9 12" id="KW-0408">Iron</keyword>
<comment type="similarity">
    <text evidence="3">Belongs to the cytochrome b560 family.</text>
</comment>
<evidence type="ECO:0000256" key="9">
    <source>
        <dbReference type="ARBA" id="ARBA00023004"/>
    </source>
</evidence>
<evidence type="ECO:0000256" key="11">
    <source>
        <dbReference type="ARBA" id="ARBA00025912"/>
    </source>
</evidence>
<dbReference type="Proteomes" id="UP000503505">
    <property type="component" value="Chromosome"/>
</dbReference>
<evidence type="ECO:0000256" key="7">
    <source>
        <dbReference type="ARBA" id="ARBA00022723"/>
    </source>
</evidence>
<dbReference type="Pfam" id="PF01127">
    <property type="entry name" value="Sdh_cyt"/>
    <property type="match status" value="1"/>
</dbReference>
<comment type="function">
    <text evidence="1">Membrane-anchoring subunit of succinate dehydrogenase (SDH).</text>
</comment>
<dbReference type="AlphaFoldDB" id="A0A1P8PI99"/>
<evidence type="ECO:0000256" key="10">
    <source>
        <dbReference type="ARBA" id="ARBA00023136"/>
    </source>
</evidence>
<dbReference type="GO" id="GO:0006099">
    <property type="term" value="P:tricarboxylic acid cycle"/>
    <property type="evidence" value="ECO:0007669"/>
    <property type="project" value="InterPro"/>
</dbReference>
<evidence type="ECO:0000256" key="12">
    <source>
        <dbReference type="PIRSR" id="PIRSR000178-1"/>
    </source>
</evidence>
<dbReference type="KEGG" id="asj:AsACE_CH00816"/>
<comment type="cofactor">
    <cofactor evidence="12">
        <name>heme</name>
        <dbReference type="ChEBI" id="CHEBI:30413"/>
    </cofactor>
    <text evidence="12">The heme is bound between the two transmembrane subunits.</text>
</comment>
<comment type="subunit">
    <text evidence="11">Part of an enzyme complex containing four subunits: a flavoprotein, an iron-sulfur protein, plus two membrane-anchoring proteins, SdhC and SdhD. The complex can form homotrimers.</text>
</comment>
<gene>
    <name evidence="13" type="primary">sdhC</name>
    <name evidence="13" type="ORF">FSC10_10880</name>
</gene>
<comment type="subcellular location">
    <subcellularLocation>
        <location evidence="2">Membrane</location>
    </subcellularLocation>
</comment>
<dbReference type="EMBL" id="CP044463">
    <property type="protein sequence ID" value="QIC67833.1"/>
    <property type="molecule type" value="Genomic_DNA"/>
</dbReference>
<evidence type="ECO:0000313" key="13">
    <source>
        <dbReference type="EMBL" id="QIC67833.1"/>
    </source>
</evidence>
<keyword evidence="7 12" id="KW-0479">Metal-binding</keyword>
<keyword evidence="6" id="KW-0812">Transmembrane</keyword>
<evidence type="ECO:0000256" key="3">
    <source>
        <dbReference type="ARBA" id="ARBA00007244"/>
    </source>
</evidence>
<reference evidence="13 14" key="1">
    <citation type="submission" date="2019-09" db="EMBL/GenBank/DDBJ databases">
        <title>Non-baumannii Acinetobacter spp. carrying blaNDM-1 isolated in China.</title>
        <authorList>
            <person name="Cui C."/>
            <person name="Chen C."/>
            <person name="Sun J."/>
            <person name="Liu Y."/>
        </authorList>
    </citation>
    <scope>NUCLEOTIDE SEQUENCE [LARGE SCALE GENOMIC DNA]</scope>
    <source>
        <strain evidence="13 14">HZE23-1</strain>
    </source>
</reference>
<keyword evidence="10" id="KW-0472">Membrane</keyword>
<dbReference type="CDD" id="cd03499">
    <property type="entry name" value="SQR_TypeC_SdhC"/>
    <property type="match status" value="1"/>
</dbReference>
<dbReference type="GeneID" id="58163771"/>
<dbReference type="NCBIfam" id="TIGR02970">
    <property type="entry name" value="succ_dehyd_cytB"/>
    <property type="match status" value="1"/>
</dbReference>
<keyword evidence="8" id="KW-1133">Transmembrane helix</keyword>
<evidence type="ECO:0000256" key="5">
    <source>
        <dbReference type="ARBA" id="ARBA00022617"/>
    </source>
</evidence>
<dbReference type="PIRSF" id="PIRSF000178">
    <property type="entry name" value="SDH_cyt_b560"/>
    <property type="match status" value="1"/>
</dbReference>
<dbReference type="GO" id="GO:0009055">
    <property type="term" value="F:electron transfer activity"/>
    <property type="evidence" value="ECO:0007669"/>
    <property type="project" value="InterPro"/>
</dbReference>
<proteinExistence type="inferred from homology"/>
<dbReference type="SUPFAM" id="SSF81343">
    <property type="entry name" value="Fumarate reductase respiratory complex transmembrane subunits"/>
    <property type="match status" value="1"/>
</dbReference>
<organism evidence="13 14">
    <name type="scientific">Acinetobacter schindleri</name>
    <dbReference type="NCBI Taxonomy" id="108981"/>
    <lineage>
        <taxon>Bacteria</taxon>
        <taxon>Pseudomonadati</taxon>
        <taxon>Pseudomonadota</taxon>
        <taxon>Gammaproteobacteria</taxon>
        <taxon>Moraxellales</taxon>
        <taxon>Moraxellaceae</taxon>
        <taxon>Acinetobacter</taxon>
    </lineage>
</organism>